<sequence>MVVVDSSARIVPGGTSSMFITVIAVIVALALGHLIPVQVAALRSFDWFGRWLAWIGRLPQTYDLWQTSYGLWLALAPLLFGVMMLQWWLDGVWHGLFSLLFGVAVVSWTWGPRDLDRDVEAVIDANDASARHLAVKKLQAAGGSLYEDIPSLVEAVVLNALRRWLALLFWFLLLGPFGAVLYRLTALAVESRLSAYLSPANRRGASRFLSMMEWPVAQLMALSMALVGNFDTVFRAWREAGGNRFNFGLAFLGDVARASVRGEVREELDDYDNSGLVSVWRHLPELRDAMNLVWRVLLLWIALLILLVIVSCFT</sequence>
<dbReference type="InterPro" id="IPR031347">
    <property type="entry name" value="AmpE"/>
</dbReference>
<keyword evidence="1" id="KW-1133">Transmembrane helix</keyword>
<feature type="transmembrane region" description="Helical" evidence="1">
    <location>
        <begin position="292"/>
        <end position="313"/>
    </location>
</feature>
<evidence type="ECO:0000256" key="1">
    <source>
        <dbReference type="SAM" id="Phobius"/>
    </source>
</evidence>
<feature type="transmembrane region" description="Helical" evidence="1">
    <location>
        <begin position="205"/>
        <end position="227"/>
    </location>
</feature>
<dbReference type="PANTHER" id="PTHR38684">
    <property type="entry name" value="PROTEIN AMPE"/>
    <property type="match status" value="1"/>
</dbReference>
<dbReference type="GO" id="GO:0005886">
    <property type="term" value="C:plasma membrane"/>
    <property type="evidence" value="ECO:0007669"/>
    <property type="project" value="TreeGrafter"/>
</dbReference>
<dbReference type="InterPro" id="IPR052966">
    <property type="entry name" value="Beta-lactamase_Reg"/>
</dbReference>
<evidence type="ECO:0000313" key="3">
    <source>
        <dbReference type="Proteomes" id="UP000002516"/>
    </source>
</evidence>
<feature type="transmembrane region" description="Helical" evidence="1">
    <location>
        <begin position="19"/>
        <end position="45"/>
    </location>
</feature>
<dbReference type="Proteomes" id="UP000002516">
    <property type="component" value="Chromosome"/>
</dbReference>
<proteinExistence type="predicted"/>
<dbReference type="EMBL" id="AE009442">
    <property type="protein sequence ID" value="AAO28693.1"/>
    <property type="molecule type" value="Genomic_DNA"/>
</dbReference>
<feature type="transmembrane region" description="Helical" evidence="1">
    <location>
        <begin position="65"/>
        <end position="85"/>
    </location>
</feature>
<dbReference type="Pfam" id="PF17113">
    <property type="entry name" value="AmpE"/>
    <property type="match status" value="1"/>
</dbReference>
<reference evidence="2 3" key="1">
    <citation type="journal article" date="2003" name="J. Bacteriol.">
        <title>Comparative analyses of the complete genome sequences of Pierce's disease and citrus variegated chlorosis strains of Xylella fastidiosa.</title>
        <authorList>
            <person name="Van Sluys M.A."/>
            <person name="de Oliveira M.C."/>
            <person name="Monteiro-Vitorello C.B."/>
            <person name="Miyaki C.Y."/>
            <person name="Furlan L.R."/>
            <person name="Camargo L.E."/>
            <person name="da Silva A.C."/>
            <person name="Moon D.H."/>
            <person name="Takita M.A."/>
            <person name="Lemos E.G."/>
            <person name="Machado M.A."/>
            <person name="Ferro M.I."/>
            <person name="da Silva F.R."/>
            <person name="Goldman M.H."/>
            <person name="Goldman G.H."/>
            <person name="Lemos M.V."/>
            <person name="El-Dorry H."/>
            <person name="Tsai S.M."/>
            <person name="Carrer H."/>
            <person name="Carraro D.M."/>
            <person name="de Oliveira R.C."/>
            <person name="Nunes L.R."/>
            <person name="Siqueira W.J."/>
            <person name="Coutinho L.L."/>
            <person name="Kimura E.T."/>
            <person name="Ferro E.S."/>
            <person name="Harakava R."/>
            <person name="Kuramae E.E."/>
            <person name="Marino C.L."/>
            <person name="Giglioti E."/>
            <person name="Abreu I.L."/>
            <person name="Alves L.M."/>
            <person name="do Amaral A.M."/>
            <person name="Baia G.S."/>
            <person name="Blanco S.R."/>
            <person name="Brito M.S."/>
            <person name="Cannavan F.S."/>
            <person name="Celestino A.V."/>
            <person name="da Cunha A.F."/>
            <person name="Fenille R.C."/>
            <person name="Ferro J.A."/>
            <person name="Formighieri E.F."/>
            <person name="Kishi L.T."/>
            <person name="Leoni S.G."/>
            <person name="Oliveira A.R."/>
            <person name="Rosa V.E.Jr."/>
            <person name="Sassaki F.T."/>
            <person name="Sena J.A."/>
            <person name="de Souza A.A."/>
            <person name="Truffi D."/>
            <person name="Tsukumo F."/>
            <person name="Yanai G.M."/>
            <person name="Zaros L.G."/>
            <person name="Civerolo E.L."/>
            <person name="Simpson A.J."/>
            <person name="Almeida N.F.Jr."/>
            <person name="Setubal J.C."/>
            <person name="Kitajima J.P."/>
        </authorList>
    </citation>
    <scope>NUCLEOTIDE SEQUENCE [LARGE SCALE GENOMIC DNA]</scope>
    <source>
        <strain evidence="3">Temecula1 / ATCC 700964</strain>
    </source>
</reference>
<dbReference type="AlphaFoldDB" id="Q87D61"/>
<feature type="transmembrane region" description="Helical" evidence="1">
    <location>
        <begin position="164"/>
        <end position="184"/>
    </location>
</feature>
<protein>
    <submittedName>
        <fullName evidence="2">Transmembrane protein</fullName>
    </submittedName>
</protein>
<gene>
    <name evidence="2" type="primary">ampE</name>
    <name evidence="2" type="ordered locus">PD_0825</name>
</gene>
<organism evidence="2 3">
    <name type="scientific">Xylella fastidiosa (strain Temecula1 / ATCC 700964)</name>
    <dbReference type="NCBI Taxonomy" id="183190"/>
    <lineage>
        <taxon>Bacteria</taxon>
        <taxon>Pseudomonadati</taxon>
        <taxon>Pseudomonadota</taxon>
        <taxon>Gammaproteobacteria</taxon>
        <taxon>Lysobacterales</taxon>
        <taxon>Lysobacteraceae</taxon>
        <taxon>Xylella</taxon>
    </lineage>
</organism>
<accession>Q87D61</accession>
<dbReference type="HOGENOM" id="CLU_054212_2_1_6"/>
<dbReference type="KEGG" id="xft:PD_0825"/>
<name>Q87D61_XYLFT</name>
<keyword evidence="3" id="KW-1185">Reference proteome</keyword>
<feature type="transmembrane region" description="Helical" evidence="1">
    <location>
        <begin position="92"/>
        <end position="110"/>
    </location>
</feature>
<keyword evidence="1 2" id="KW-0812">Transmembrane</keyword>
<evidence type="ECO:0000313" key="2">
    <source>
        <dbReference type="EMBL" id="AAO28693.1"/>
    </source>
</evidence>
<dbReference type="PANTHER" id="PTHR38684:SF1">
    <property type="entry name" value="PROTEIN AMPE"/>
    <property type="match status" value="1"/>
</dbReference>
<keyword evidence="1" id="KW-0472">Membrane</keyword>
<dbReference type="GO" id="GO:0046677">
    <property type="term" value="P:response to antibiotic"/>
    <property type="evidence" value="ECO:0007669"/>
    <property type="project" value="TreeGrafter"/>
</dbReference>